<dbReference type="Pfam" id="PF00106">
    <property type="entry name" value="adh_short"/>
    <property type="match status" value="1"/>
</dbReference>
<evidence type="ECO:0000256" key="3">
    <source>
        <dbReference type="ARBA" id="ARBA00023002"/>
    </source>
</evidence>
<dbReference type="InterPro" id="IPR002347">
    <property type="entry name" value="SDR_fam"/>
</dbReference>
<dbReference type="SUPFAM" id="SSF51735">
    <property type="entry name" value="NAD(P)-binding Rossmann-fold domains"/>
    <property type="match status" value="1"/>
</dbReference>
<gene>
    <name evidence="5" type="ORF">AABB24_017037</name>
</gene>
<evidence type="ECO:0000313" key="5">
    <source>
        <dbReference type="EMBL" id="KAL3356164.1"/>
    </source>
</evidence>
<keyword evidence="2" id="KW-0521">NADP</keyword>
<protein>
    <recommendedName>
        <fullName evidence="7">(+)-neomenthol dehydrogenase</fullName>
    </recommendedName>
</protein>
<sequence>LYIPTYLAALQSEQRIVENKRKKKMAEDGIRKDLIAVVTGGNKGIGYEICKQLMEKGVMVVLTARDEKRGVEAVQKLQSSLVVFHQVDVVDPQSVSSLVNFIKSNYGRLDILVNNAGVNGLMVEGDVSILPEVIEREAFRGSSDTTEENELPPIKSNGKLIENFEWAEECIRTNYYGAKTMVDAFIPLLLLSPLPRIVNVSSLLGKIKLVSNEWAIKALRDEKSLTTEKVDEIVNEFLCAFKEGVLEEKGWPIDLAAYKVSKVAMNAHTRIVAQKYSSICVNCICPGFVNTDITCNTGPMTPEEAAKGPIGLALLPDGGPSGHFFYRKNIPISF</sequence>
<feature type="non-terminal residue" evidence="5">
    <location>
        <position position="1"/>
    </location>
</feature>
<dbReference type="EMBL" id="JBJKTR010000010">
    <property type="protein sequence ID" value="KAL3356164.1"/>
    <property type="molecule type" value="Genomic_DNA"/>
</dbReference>
<dbReference type="PRINTS" id="PR00081">
    <property type="entry name" value="GDHRDH"/>
</dbReference>
<evidence type="ECO:0000313" key="6">
    <source>
        <dbReference type="Proteomes" id="UP001627284"/>
    </source>
</evidence>
<keyword evidence="3" id="KW-0560">Oxidoreductase</keyword>
<comment type="caution">
    <text evidence="5">The sequence shown here is derived from an EMBL/GenBank/DDBJ whole genome shotgun (WGS) entry which is preliminary data.</text>
</comment>
<dbReference type="PANTHER" id="PTHR43490">
    <property type="entry name" value="(+)-NEOMENTHOL DEHYDROGENASE"/>
    <property type="match status" value="1"/>
</dbReference>
<organism evidence="5 6">
    <name type="scientific">Solanum stoloniferum</name>
    <dbReference type="NCBI Taxonomy" id="62892"/>
    <lineage>
        <taxon>Eukaryota</taxon>
        <taxon>Viridiplantae</taxon>
        <taxon>Streptophyta</taxon>
        <taxon>Embryophyta</taxon>
        <taxon>Tracheophyta</taxon>
        <taxon>Spermatophyta</taxon>
        <taxon>Magnoliopsida</taxon>
        <taxon>eudicotyledons</taxon>
        <taxon>Gunneridae</taxon>
        <taxon>Pentapetalae</taxon>
        <taxon>asterids</taxon>
        <taxon>lamiids</taxon>
        <taxon>Solanales</taxon>
        <taxon>Solanaceae</taxon>
        <taxon>Solanoideae</taxon>
        <taxon>Solaneae</taxon>
        <taxon>Solanum</taxon>
    </lineage>
</organism>
<name>A0ABD2TIP3_9SOLN</name>
<dbReference type="GO" id="GO:0016491">
    <property type="term" value="F:oxidoreductase activity"/>
    <property type="evidence" value="ECO:0007669"/>
    <property type="project" value="UniProtKB-KW"/>
</dbReference>
<reference evidence="5 6" key="1">
    <citation type="submission" date="2024-05" db="EMBL/GenBank/DDBJ databases">
        <title>De novo assembly of an allotetraploid wild potato.</title>
        <authorList>
            <person name="Hosaka A.J."/>
        </authorList>
    </citation>
    <scope>NUCLEOTIDE SEQUENCE [LARGE SCALE GENOMIC DNA]</scope>
    <source>
        <tissue evidence="5">Young leaves</tissue>
    </source>
</reference>
<dbReference type="PANTHER" id="PTHR43490:SF111">
    <property type="entry name" value="(+)-NEOMENTHOL DEHYDROGENASE-LIKE ISOFORM X1"/>
    <property type="match status" value="1"/>
</dbReference>
<accession>A0ABD2TIP3</accession>
<evidence type="ECO:0000256" key="4">
    <source>
        <dbReference type="RuleBase" id="RU000363"/>
    </source>
</evidence>
<comment type="similarity">
    <text evidence="1 4">Belongs to the short-chain dehydrogenases/reductases (SDR) family.</text>
</comment>
<dbReference type="AlphaFoldDB" id="A0ABD2TIP3"/>
<dbReference type="Proteomes" id="UP001627284">
    <property type="component" value="Unassembled WGS sequence"/>
</dbReference>
<dbReference type="Gene3D" id="3.40.50.720">
    <property type="entry name" value="NAD(P)-binding Rossmann-like Domain"/>
    <property type="match status" value="1"/>
</dbReference>
<evidence type="ECO:0000256" key="2">
    <source>
        <dbReference type="ARBA" id="ARBA00022857"/>
    </source>
</evidence>
<keyword evidence="6" id="KW-1185">Reference proteome</keyword>
<dbReference type="PRINTS" id="PR00080">
    <property type="entry name" value="SDRFAMILY"/>
</dbReference>
<evidence type="ECO:0008006" key="7">
    <source>
        <dbReference type="Google" id="ProtNLM"/>
    </source>
</evidence>
<evidence type="ECO:0000256" key="1">
    <source>
        <dbReference type="ARBA" id="ARBA00006484"/>
    </source>
</evidence>
<dbReference type="InterPro" id="IPR036291">
    <property type="entry name" value="NAD(P)-bd_dom_sf"/>
</dbReference>
<proteinExistence type="inferred from homology"/>